<organism evidence="1 2">
    <name type="scientific">Photorhabdus australis subsp. thailandensis</name>
    <dbReference type="NCBI Taxonomy" id="2805096"/>
    <lineage>
        <taxon>Bacteria</taxon>
        <taxon>Pseudomonadati</taxon>
        <taxon>Pseudomonadota</taxon>
        <taxon>Gammaproteobacteria</taxon>
        <taxon>Enterobacterales</taxon>
        <taxon>Morganellaceae</taxon>
        <taxon>Photorhabdus</taxon>
    </lineage>
</organism>
<evidence type="ECO:0000313" key="1">
    <source>
        <dbReference type="EMBL" id="OCQ52110.1"/>
    </source>
</evidence>
<evidence type="ECO:0000313" key="2">
    <source>
        <dbReference type="Proteomes" id="UP000093476"/>
    </source>
</evidence>
<dbReference type="AlphaFoldDB" id="A0A1C0U2D1"/>
<dbReference type="Proteomes" id="UP000093476">
    <property type="component" value="Unassembled WGS sequence"/>
</dbReference>
<dbReference type="EMBL" id="LOMY01000095">
    <property type="protein sequence ID" value="OCQ52110.1"/>
    <property type="molecule type" value="Genomic_DNA"/>
</dbReference>
<protein>
    <submittedName>
        <fullName evidence="1">Uncharacterized protein</fullName>
    </submittedName>
</protein>
<comment type="caution">
    <text evidence="1">The sequence shown here is derived from an EMBL/GenBank/DDBJ whole genome shotgun (WGS) entry which is preliminary data.</text>
</comment>
<sequence length="56" mass="6531">MKKMKSGGRWAYVVLFVVWLNCANISHNELKIVRREEMCIFCRYIYIESSIGSLSG</sequence>
<keyword evidence="2" id="KW-1185">Reference proteome</keyword>
<gene>
    <name evidence="1" type="ORF">Ppb6_02740</name>
</gene>
<name>A0A1C0U2D1_9GAMM</name>
<accession>A0A1C0U2D1</accession>
<reference evidence="1 2" key="1">
    <citation type="submission" date="2015-12" db="EMBL/GenBank/DDBJ databases">
        <title>Genome comparisons provide insights into the role of secondary metabolites in the pathogenic phase of the Photorhabdus life cycle.</title>
        <authorList>
            <person name="Tobias N.J."/>
            <person name="Mishra B."/>
            <person name="Gupta D.K."/>
            <person name="Thines M."/>
            <person name="Stinear T.P."/>
            <person name="Bode H.B."/>
        </authorList>
    </citation>
    <scope>NUCLEOTIDE SEQUENCE [LARGE SCALE GENOMIC DNA]</scope>
    <source>
        <strain evidence="1 2">PB68.1</strain>
    </source>
</reference>
<proteinExistence type="predicted"/>